<gene>
    <name evidence="5" type="ORF">SAMN04488047_10894</name>
</gene>
<dbReference type="AlphaFoldDB" id="A0A1I5RBG9"/>
<evidence type="ECO:0000259" key="4">
    <source>
        <dbReference type="PROSITE" id="PS50949"/>
    </source>
</evidence>
<evidence type="ECO:0000313" key="6">
    <source>
        <dbReference type="Proteomes" id="UP000199356"/>
    </source>
</evidence>
<protein>
    <submittedName>
        <fullName evidence="5">Transcriptional regulator, GntR family</fullName>
    </submittedName>
</protein>
<dbReference type="Pfam" id="PF00392">
    <property type="entry name" value="GntR"/>
    <property type="match status" value="1"/>
</dbReference>
<feature type="domain" description="HTH gntR-type" evidence="4">
    <location>
        <begin position="13"/>
        <end position="83"/>
    </location>
</feature>
<dbReference type="GO" id="GO:0003700">
    <property type="term" value="F:DNA-binding transcription factor activity"/>
    <property type="evidence" value="ECO:0007669"/>
    <property type="project" value="InterPro"/>
</dbReference>
<dbReference type="OrthoDB" id="9028214at2"/>
<dbReference type="STRING" id="441119.SAMN04488047_10894"/>
<evidence type="ECO:0000256" key="2">
    <source>
        <dbReference type="ARBA" id="ARBA00023125"/>
    </source>
</evidence>
<dbReference type="Proteomes" id="UP000199356">
    <property type="component" value="Unassembled WGS sequence"/>
</dbReference>
<dbReference type="InterPro" id="IPR008920">
    <property type="entry name" value="TF_FadR/GntR_C"/>
</dbReference>
<dbReference type="RefSeq" id="WP_093421879.1">
    <property type="nucleotide sequence ID" value="NZ_FOXA01000008.1"/>
</dbReference>
<keyword evidence="6" id="KW-1185">Reference proteome</keyword>
<dbReference type="EMBL" id="FOXA01000008">
    <property type="protein sequence ID" value="SFP55884.1"/>
    <property type="molecule type" value="Genomic_DNA"/>
</dbReference>
<keyword evidence="2" id="KW-0238">DNA-binding</keyword>
<dbReference type="PANTHER" id="PTHR43537:SF45">
    <property type="entry name" value="GNTR FAMILY REGULATORY PROTEIN"/>
    <property type="match status" value="1"/>
</dbReference>
<dbReference type="PRINTS" id="PR00035">
    <property type="entry name" value="HTHGNTR"/>
</dbReference>
<organism evidence="5 6">
    <name type="scientific">Tranquillimonas alkanivorans</name>
    <dbReference type="NCBI Taxonomy" id="441119"/>
    <lineage>
        <taxon>Bacteria</taxon>
        <taxon>Pseudomonadati</taxon>
        <taxon>Pseudomonadota</taxon>
        <taxon>Alphaproteobacteria</taxon>
        <taxon>Rhodobacterales</taxon>
        <taxon>Roseobacteraceae</taxon>
        <taxon>Tranquillimonas</taxon>
    </lineage>
</organism>
<evidence type="ECO:0000256" key="3">
    <source>
        <dbReference type="ARBA" id="ARBA00023163"/>
    </source>
</evidence>
<dbReference type="SUPFAM" id="SSF46785">
    <property type="entry name" value="Winged helix' DNA-binding domain"/>
    <property type="match status" value="1"/>
</dbReference>
<dbReference type="Pfam" id="PF07729">
    <property type="entry name" value="FCD"/>
    <property type="match status" value="1"/>
</dbReference>
<keyword evidence="1" id="KW-0805">Transcription regulation</keyword>
<dbReference type="InterPro" id="IPR011711">
    <property type="entry name" value="GntR_C"/>
</dbReference>
<dbReference type="GO" id="GO:0003677">
    <property type="term" value="F:DNA binding"/>
    <property type="evidence" value="ECO:0007669"/>
    <property type="project" value="UniProtKB-KW"/>
</dbReference>
<dbReference type="InterPro" id="IPR000524">
    <property type="entry name" value="Tscrpt_reg_HTH_GntR"/>
</dbReference>
<dbReference type="PROSITE" id="PS50949">
    <property type="entry name" value="HTH_GNTR"/>
    <property type="match status" value="1"/>
</dbReference>
<dbReference type="SMART" id="SM00345">
    <property type="entry name" value="HTH_GNTR"/>
    <property type="match status" value="1"/>
</dbReference>
<dbReference type="Gene3D" id="1.20.120.530">
    <property type="entry name" value="GntR ligand-binding domain-like"/>
    <property type="match status" value="1"/>
</dbReference>
<evidence type="ECO:0000313" key="5">
    <source>
        <dbReference type="EMBL" id="SFP55884.1"/>
    </source>
</evidence>
<dbReference type="InterPro" id="IPR036390">
    <property type="entry name" value="WH_DNA-bd_sf"/>
</dbReference>
<evidence type="ECO:0000256" key="1">
    <source>
        <dbReference type="ARBA" id="ARBA00023015"/>
    </source>
</evidence>
<name>A0A1I5RBG9_9RHOB</name>
<dbReference type="Gene3D" id="1.10.10.10">
    <property type="entry name" value="Winged helix-like DNA-binding domain superfamily/Winged helix DNA-binding domain"/>
    <property type="match status" value="1"/>
</dbReference>
<keyword evidence="3" id="KW-0804">Transcription</keyword>
<accession>A0A1I5RBG9</accession>
<dbReference type="CDD" id="cd07377">
    <property type="entry name" value="WHTH_GntR"/>
    <property type="match status" value="1"/>
</dbReference>
<sequence length="257" mass="27596">MAISDTGDERDAVDLPTGIAEEVRDRIMAGALSPGDRLPSEARMAISHGVSRATVREALKQLAAQGILDIRRGSRGGPFVRAPCFVQAARAQASASALLYAAHRVDACQALAARHRLVAACLPLAVRRAEARDLDQLEAGISLQKRAHLPDGAFHDSATRFLRNVVDATGDRLLSSQLAGVLEGLGRLLRNCPLSPRPRVRLIVLHQEMAAALAARDLARLHEDLEVLAEVYADVVQLVRADKSDTSSSVSLRTIQS</sequence>
<proteinExistence type="predicted"/>
<dbReference type="SUPFAM" id="SSF48008">
    <property type="entry name" value="GntR ligand-binding domain-like"/>
    <property type="match status" value="1"/>
</dbReference>
<dbReference type="InterPro" id="IPR036388">
    <property type="entry name" value="WH-like_DNA-bd_sf"/>
</dbReference>
<dbReference type="PANTHER" id="PTHR43537">
    <property type="entry name" value="TRANSCRIPTIONAL REGULATOR, GNTR FAMILY"/>
    <property type="match status" value="1"/>
</dbReference>
<reference evidence="5 6" key="1">
    <citation type="submission" date="2016-10" db="EMBL/GenBank/DDBJ databases">
        <authorList>
            <person name="de Groot N.N."/>
        </authorList>
    </citation>
    <scope>NUCLEOTIDE SEQUENCE [LARGE SCALE GENOMIC DNA]</scope>
    <source>
        <strain evidence="5 6">DSM 19547</strain>
    </source>
</reference>